<dbReference type="Pfam" id="PF09409">
    <property type="entry name" value="PUB"/>
    <property type="match status" value="1"/>
</dbReference>
<dbReference type="Pfam" id="PF05903">
    <property type="entry name" value="Peptidase_C97"/>
    <property type="match status" value="1"/>
</dbReference>
<dbReference type="PANTHER" id="PTHR12378:SF7">
    <property type="entry name" value="DESUMOYLATING ISOPEPTIDASE 1"/>
    <property type="match status" value="1"/>
</dbReference>
<protein>
    <recommendedName>
        <fullName evidence="9">UBA domain-containing protein</fullName>
    </recommendedName>
</protein>
<comment type="caution">
    <text evidence="7">The sequence shown here is derived from an EMBL/GenBank/DDBJ whole genome shotgun (WGS) entry which is preliminary data.</text>
</comment>
<evidence type="ECO:0000256" key="4">
    <source>
        <dbReference type="SAM" id="MobiDB-lite"/>
    </source>
</evidence>
<evidence type="ECO:0000256" key="2">
    <source>
        <dbReference type="ARBA" id="ARBA00022670"/>
    </source>
</evidence>
<reference evidence="7" key="1">
    <citation type="submission" date="2023-10" db="EMBL/GenBank/DDBJ databases">
        <authorList>
            <person name="Chen Y."/>
            <person name="Shah S."/>
            <person name="Dougan E. K."/>
            <person name="Thang M."/>
            <person name="Chan C."/>
        </authorList>
    </citation>
    <scope>NUCLEOTIDE SEQUENCE [LARGE SCALE GENOMIC DNA]</scope>
</reference>
<keyword evidence="3" id="KW-0378">Hydrolase</keyword>
<dbReference type="PANTHER" id="PTHR12378">
    <property type="entry name" value="DESUMOYLATING ISOPEPTIDASE"/>
    <property type="match status" value="1"/>
</dbReference>
<sequence length="605" mass="65599">DHLKKHKTWLWRYGRPPPEPGAPPGESAPAVAAPPPPERTPERTQDASAKRVAPQVTKALDMIARAEEARSTRAAVAKWRLLEYRDALTAQERRQLVDALGVTRVNDISGTEALKAVFSDEVYRWICDVGDKDWTWREPTFSWLSGFYWHPESHELPAAMEMRGAIANLKRSNSDAQVIQTCLETLRKIGENACQHWNPTTKKHLRTIQGGSSALKKKIFDVPGGLQCFLALGFTQAAAEGDGEPAWIIAQNVQAIEDKCWEGYAVLREELMSGSSIPVDEAKSKAANEGGGIEGTIRDMLTSPAKLNQLLRNPMVRQMVSANPDVVERFASAMPEVRETLTIYPEMRRQLESVIGRPLRLEEPQPLAGAPPAAPAGGGGPAFAAAAAPASARTVQAYVYDITQGMAKGMSQMLVGKQIDLVPHTGIVVFGREYFFGGGPSISDNPGKSVPVPVAQTIVLGETDKTREELEAYISGVLALEHNEQNYNLLNHNCNHYADAVARFLLEGRGIPDHIVNFGQDALSTPQGQQLRTMIEGMERDMRRGGGGSGMNPFGSGAPQPAPPPGHEDVASQLMAMGFPPDRCREVAARSGGDVVAAVAMLTSD</sequence>
<feature type="domain" description="PPPDE" evidence="6">
    <location>
        <begin position="393"/>
        <end position="536"/>
    </location>
</feature>
<dbReference type="InterPro" id="IPR036339">
    <property type="entry name" value="PUB-like_dom_sf"/>
</dbReference>
<keyword evidence="8" id="KW-1185">Reference proteome</keyword>
<dbReference type="Gene3D" id="3.90.1720.30">
    <property type="entry name" value="PPPDE domains"/>
    <property type="match status" value="1"/>
</dbReference>
<dbReference type="PROSITE" id="PS50030">
    <property type="entry name" value="UBA"/>
    <property type="match status" value="1"/>
</dbReference>
<dbReference type="SUPFAM" id="SSF143503">
    <property type="entry name" value="PUG domain-like"/>
    <property type="match status" value="1"/>
</dbReference>
<dbReference type="SMART" id="SM01179">
    <property type="entry name" value="DUF862"/>
    <property type="match status" value="1"/>
</dbReference>
<comment type="similarity">
    <text evidence="1">Belongs to the DeSI family.</text>
</comment>
<organism evidence="7 8">
    <name type="scientific">Prorocentrum cordatum</name>
    <dbReference type="NCBI Taxonomy" id="2364126"/>
    <lineage>
        <taxon>Eukaryota</taxon>
        <taxon>Sar</taxon>
        <taxon>Alveolata</taxon>
        <taxon>Dinophyceae</taxon>
        <taxon>Prorocentrales</taxon>
        <taxon>Prorocentraceae</taxon>
        <taxon>Prorocentrum</taxon>
    </lineage>
</organism>
<dbReference type="InterPro" id="IPR015940">
    <property type="entry name" value="UBA"/>
</dbReference>
<feature type="region of interest" description="Disordered" evidence="4">
    <location>
        <begin position="543"/>
        <end position="569"/>
    </location>
</feature>
<name>A0ABN9VRI7_9DINO</name>
<feature type="non-terminal residue" evidence="7">
    <location>
        <position position="1"/>
    </location>
</feature>
<feature type="region of interest" description="Disordered" evidence="4">
    <location>
        <begin position="1"/>
        <end position="54"/>
    </location>
</feature>
<feature type="domain" description="UBA" evidence="5">
    <location>
        <begin position="565"/>
        <end position="605"/>
    </location>
</feature>
<dbReference type="SMART" id="SM00165">
    <property type="entry name" value="UBA"/>
    <property type="match status" value="1"/>
</dbReference>
<feature type="compositionally biased region" description="Basic and acidic residues" evidence="4">
    <location>
        <begin position="39"/>
        <end position="49"/>
    </location>
</feature>
<dbReference type="InterPro" id="IPR018997">
    <property type="entry name" value="PUB_domain"/>
</dbReference>
<dbReference type="Gene3D" id="1.20.58.2190">
    <property type="match status" value="1"/>
</dbReference>
<evidence type="ECO:0000259" key="5">
    <source>
        <dbReference type="PROSITE" id="PS50030"/>
    </source>
</evidence>
<evidence type="ECO:0000313" key="7">
    <source>
        <dbReference type="EMBL" id="CAK0875551.1"/>
    </source>
</evidence>
<feature type="region of interest" description="Disordered" evidence="4">
    <location>
        <begin position="363"/>
        <end position="383"/>
    </location>
</feature>
<dbReference type="Proteomes" id="UP001189429">
    <property type="component" value="Unassembled WGS sequence"/>
</dbReference>
<dbReference type="PROSITE" id="PS51858">
    <property type="entry name" value="PPPDE"/>
    <property type="match status" value="1"/>
</dbReference>
<dbReference type="CDD" id="cd09212">
    <property type="entry name" value="PUB"/>
    <property type="match status" value="1"/>
</dbReference>
<dbReference type="Gene3D" id="1.10.8.10">
    <property type="entry name" value="DNA helicase RuvA subunit, C-terminal domain"/>
    <property type="match status" value="1"/>
</dbReference>
<dbReference type="EMBL" id="CAUYUJ010017527">
    <property type="protein sequence ID" value="CAK0875551.1"/>
    <property type="molecule type" value="Genomic_DNA"/>
</dbReference>
<accession>A0ABN9VRI7</accession>
<proteinExistence type="inferred from homology"/>
<evidence type="ECO:0000313" key="8">
    <source>
        <dbReference type="Proteomes" id="UP001189429"/>
    </source>
</evidence>
<dbReference type="InterPro" id="IPR042266">
    <property type="entry name" value="PPPDE_sf"/>
</dbReference>
<evidence type="ECO:0008006" key="9">
    <source>
        <dbReference type="Google" id="ProtNLM"/>
    </source>
</evidence>
<evidence type="ECO:0000256" key="1">
    <source>
        <dbReference type="ARBA" id="ARBA00008140"/>
    </source>
</evidence>
<evidence type="ECO:0000259" key="6">
    <source>
        <dbReference type="PROSITE" id="PS51858"/>
    </source>
</evidence>
<dbReference type="InterPro" id="IPR009060">
    <property type="entry name" value="UBA-like_sf"/>
</dbReference>
<dbReference type="SUPFAM" id="SSF46934">
    <property type="entry name" value="UBA-like"/>
    <property type="match status" value="1"/>
</dbReference>
<gene>
    <name evidence="7" type="ORF">PCOR1329_LOCUS60195</name>
</gene>
<keyword evidence="2" id="KW-0645">Protease</keyword>
<evidence type="ECO:0000256" key="3">
    <source>
        <dbReference type="ARBA" id="ARBA00022801"/>
    </source>
</evidence>
<dbReference type="Pfam" id="PF00627">
    <property type="entry name" value="UBA"/>
    <property type="match status" value="1"/>
</dbReference>
<dbReference type="InterPro" id="IPR008580">
    <property type="entry name" value="PPPDE_dom"/>
</dbReference>